<dbReference type="Proteomes" id="UP001154255">
    <property type="component" value="Unassembled WGS sequence"/>
</dbReference>
<accession>A0A9W4TPN4</accession>
<dbReference type="InterPro" id="IPR055259">
    <property type="entry name" value="YkvP/CgeB_Glyco_trans-like"/>
</dbReference>
<gene>
    <name evidence="3" type="ORF">R53530_LOCUS1391</name>
</gene>
<dbReference type="Pfam" id="PF13524">
    <property type="entry name" value="Glyco_trans_1_2"/>
    <property type="match status" value="1"/>
</dbReference>
<comment type="caution">
    <text evidence="3">The sequence shown here is derived from an EMBL/GenBank/DDBJ whole genome shotgun (WGS) entry which is preliminary data.</text>
</comment>
<evidence type="ECO:0000313" key="4">
    <source>
        <dbReference type="Proteomes" id="UP001154255"/>
    </source>
</evidence>
<reference evidence="3" key="1">
    <citation type="submission" date="2022-10" db="EMBL/GenBank/DDBJ databases">
        <authorList>
            <person name="Botero Cardona J."/>
        </authorList>
    </citation>
    <scope>NUCLEOTIDE SEQUENCE</scope>
    <source>
        <strain evidence="3">LMG 31819</strain>
    </source>
</reference>
<evidence type="ECO:0000256" key="1">
    <source>
        <dbReference type="SAM" id="MobiDB-lite"/>
    </source>
</evidence>
<evidence type="ECO:0000259" key="2">
    <source>
        <dbReference type="Pfam" id="PF13524"/>
    </source>
</evidence>
<name>A0A9W4TPN4_9PROT</name>
<proteinExistence type="predicted"/>
<feature type="region of interest" description="Disordered" evidence="1">
    <location>
        <begin position="1"/>
        <end position="27"/>
    </location>
</feature>
<dbReference type="EMBL" id="CAMXCM010000003">
    <property type="protein sequence ID" value="CAI3943723.1"/>
    <property type="molecule type" value="Genomic_DNA"/>
</dbReference>
<protein>
    <submittedName>
        <fullName evidence="3">Spore maturation protein CgeB</fullName>
    </submittedName>
</protein>
<organism evidence="3 4">
    <name type="scientific">Commensalibacter communis</name>
    <dbReference type="NCBI Taxonomy" id="2972786"/>
    <lineage>
        <taxon>Bacteria</taxon>
        <taxon>Pseudomonadati</taxon>
        <taxon>Pseudomonadota</taxon>
        <taxon>Alphaproteobacteria</taxon>
        <taxon>Acetobacterales</taxon>
        <taxon>Acetobacteraceae</taxon>
    </lineage>
</organism>
<dbReference type="RefSeq" id="WP_271790216.1">
    <property type="nucleotide sequence ID" value="NZ_CAMXCM010000003.1"/>
</dbReference>
<dbReference type="AlphaFoldDB" id="A0A9W4TPN4"/>
<sequence length="373" mass="41881">MGKMAVRTTKKKAPAKVSNATEATKTKTTEKITNTDVTPKDVAVTKVISEKMSGKVLVCSGGRYESQANAQIREAIMSGWESVFGEGNVISTNIAGASAAIDYIKPRIVFSIGSYLPESTYFGEVCQKAKAVGATTIFWATEDPYEQDANYRVVDDFDVIFSCDRWGTNFYEHPHVHFLPLAACEKLHYRPLDETLEKNIDVMFCGVAFGSRKDVMRSIKPALADLNIKIVGPGWGEFGIGFSDARIEKDQLIELYQRSKIVLNLGRSLHFENKRFIIMPSNPGPRTFEAAAAGAMQLFHEDNYAIHDFYERDELPVFSTCYDFQQILDKYLNNPELIIETAKKAQARTLKDHTYSKRIETVLSFVKQDGFLD</sequence>
<feature type="domain" description="Spore protein YkvP/CgeB glycosyl transferase-like" evidence="2">
    <location>
        <begin position="219"/>
        <end position="363"/>
    </location>
</feature>
<evidence type="ECO:0000313" key="3">
    <source>
        <dbReference type="EMBL" id="CAI3943723.1"/>
    </source>
</evidence>